<evidence type="ECO:0000256" key="2">
    <source>
        <dbReference type="ARBA" id="ARBA00022692"/>
    </source>
</evidence>
<sequence>MKWKGRRQSDNVEDRRGMTSGGKTLVGGGVLGIIILLINLFGGENAQMITPILEQLNQGQNQQTIEQRDLTSQELEEQAFVKTLLADNEDVWSRIFEENNLNYKKPSVILFSGGVQTACGNATSDSGPFYCPGDQKVYMDLTFFEELKTRFGAKGGDFATAYVIAHEIGHHVQTLLGTSSKMREMQQGLSKVEANKLSVCLELQADFYAGIWTHYNQEMNDILEKGDIDEALSAAQAVGDDAIQAKIQGHIVPESFTHGTSEQRKYWFMKGYQSGDINQGNTFREFGYNLN</sequence>
<evidence type="ECO:0000256" key="1">
    <source>
        <dbReference type="ARBA" id="ARBA00004167"/>
    </source>
</evidence>
<comment type="subcellular location">
    <subcellularLocation>
        <location evidence="1">Membrane</location>
        <topology evidence="1">Single-pass membrane protein</topology>
    </subcellularLocation>
</comment>
<keyword evidence="3 5" id="KW-1133">Transmembrane helix</keyword>
<reference evidence="6 7" key="1">
    <citation type="submission" date="2024-04" db="EMBL/GenBank/DDBJ databases">
        <title>Flavobacterium sp. DGU99 16S ribosomal RNA gene Genome sequencing and assembly.</title>
        <authorList>
            <person name="Park S."/>
        </authorList>
    </citation>
    <scope>NUCLEOTIDE SEQUENCE [LARGE SCALE GENOMIC DNA]</scope>
    <source>
        <strain evidence="6 7">DGU99</strain>
    </source>
</reference>
<keyword evidence="4 5" id="KW-0472">Membrane</keyword>
<protein>
    <submittedName>
        <fullName evidence="6">Neutral zinc metallopeptidase</fullName>
    </submittedName>
</protein>
<evidence type="ECO:0000313" key="7">
    <source>
        <dbReference type="Proteomes" id="UP001398556"/>
    </source>
</evidence>
<dbReference type="EMBL" id="JBBYHU010000013">
    <property type="protein sequence ID" value="MEL1241060.1"/>
    <property type="molecule type" value="Genomic_DNA"/>
</dbReference>
<evidence type="ECO:0000256" key="3">
    <source>
        <dbReference type="ARBA" id="ARBA00022989"/>
    </source>
</evidence>
<dbReference type="Proteomes" id="UP001398556">
    <property type="component" value="Unassembled WGS sequence"/>
</dbReference>
<accession>A0ABU9HM66</accession>
<gene>
    <name evidence="6" type="ORF">AAEO59_08375</name>
</gene>
<dbReference type="PANTHER" id="PTHR30168">
    <property type="entry name" value="PUTATIVE MEMBRANE PROTEIN YPFJ"/>
    <property type="match status" value="1"/>
</dbReference>
<proteinExistence type="predicted"/>
<comment type="caution">
    <text evidence="6">The sequence shown here is derived from an EMBL/GenBank/DDBJ whole genome shotgun (WGS) entry which is preliminary data.</text>
</comment>
<dbReference type="SUPFAM" id="SSF55486">
    <property type="entry name" value="Metalloproteases ('zincins'), catalytic domain"/>
    <property type="match status" value="1"/>
</dbReference>
<evidence type="ECO:0000256" key="4">
    <source>
        <dbReference type="ARBA" id="ARBA00023136"/>
    </source>
</evidence>
<dbReference type="Pfam" id="PF04228">
    <property type="entry name" value="Zn_peptidase"/>
    <property type="match status" value="1"/>
</dbReference>
<dbReference type="PANTHER" id="PTHR30168:SF0">
    <property type="entry name" value="INNER MEMBRANE PROTEIN"/>
    <property type="match status" value="1"/>
</dbReference>
<feature type="transmembrane region" description="Helical" evidence="5">
    <location>
        <begin position="21"/>
        <end position="42"/>
    </location>
</feature>
<dbReference type="RefSeq" id="WP_341700284.1">
    <property type="nucleotide sequence ID" value="NZ_JBBYHU010000013.1"/>
</dbReference>
<keyword evidence="7" id="KW-1185">Reference proteome</keyword>
<name>A0ABU9HM66_9FLAO</name>
<organism evidence="6 7">
    <name type="scientific">Flavobacterium flavipallidum</name>
    <dbReference type="NCBI Taxonomy" id="3139140"/>
    <lineage>
        <taxon>Bacteria</taxon>
        <taxon>Pseudomonadati</taxon>
        <taxon>Bacteroidota</taxon>
        <taxon>Flavobacteriia</taxon>
        <taxon>Flavobacteriales</taxon>
        <taxon>Flavobacteriaceae</taxon>
        <taxon>Flavobacterium</taxon>
    </lineage>
</organism>
<dbReference type="InterPro" id="IPR007343">
    <property type="entry name" value="Uncharacterised_pept_Zn_put"/>
</dbReference>
<evidence type="ECO:0000313" key="6">
    <source>
        <dbReference type="EMBL" id="MEL1241060.1"/>
    </source>
</evidence>
<evidence type="ECO:0000256" key="5">
    <source>
        <dbReference type="SAM" id="Phobius"/>
    </source>
</evidence>
<keyword evidence="2 5" id="KW-0812">Transmembrane</keyword>